<feature type="transmembrane region" description="Helical" evidence="7">
    <location>
        <begin position="234"/>
        <end position="257"/>
    </location>
</feature>
<dbReference type="PANTHER" id="PTHR36838:SF1">
    <property type="entry name" value="SLR1864 PROTEIN"/>
    <property type="match status" value="1"/>
</dbReference>
<evidence type="ECO:0000313" key="8">
    <source>
        <dbReference type="EMBL" id="PJZ24137.1"/>
    </source>
</evidence>
<dbReference type="RefSeq" id="WP_100708055.1">
    <property type="nucleotide sequence ID" value="NZ_NPDL01000001.1"/>
</dbReference>
<dbReference type="Pfam" id="PF03547">
    <property type="entry name" value="Mem_trans"/>
    <property type="match status" value="1"/>
</dbReference>
<dbReference type="GO" id="GO:0055085">
    <property type="term" value="P:transmembrane transport"/>
    <property type="evidence" value="ECO:0007669"/>
    <property type="project" value="InterPro"/>
</dbReference>
<comment type="subcellular location">
    <subcellularLocation>
        <location evidence="1">Membrane</location>
        <topology evidence="1">Multi-pass membrane protein</topology>
    </subcellularLocation>
</comment>
<accession>A0A2M9X8X9</accession>
<evidence type="ECO:0000256" key="1">
    <source>
        <dbReference type="ARBA" id="ARBA00004141"/>
    </source>
</evidence>
<dbReference type="InterPro" id="IPR004776">
    <property type="entry name" value="Mem_transp_PIN-like"/>
</dbReference>
<feature type="transmembrane region" description="Helical" evidence="7">
    <location>
        <begin position="278"/>
        <end position="298"/>
    </location>
</feature>
<evidence type="ECO:0000313" key="9">
    <source>
        <dbReference type="Proteomes" id="UP000232196"/>
    </source>
</evidence>
<protein>
    <submittedName>
        <fullName evidence="8">Permease</fullName>
    </submittedName>
</protein>
<dbReference type="Proteomes" id="UP000232196">
    <property type="component" value="Unassembled WGS sequence"/>
</dbReference>
<evidence type="ECO:0000256" key="6">
    <source>
        <dbReference type="ARBA" id="ARBA00023136"/>
    </source>
</evidence>
<proteinExistence type="predicted"/>
<keyword evidence="9" id="KW-1185">Reference proteome</keyword>
<feature type="transmembrane region" description="Helical" evidence="7">
    <location>
        <begin position="304"/>
        <end position="327"/>
    </location>
</feature>
<keyword evidence="3" id="KW-1003">Cell membrane</keyword>
<reference evidence="8 9" key="1">
    <citation type="submission" date="2017-07" db="EMBL/GenBank/DDBJ databases">
        <title>Leptospira spp. isolated from tropical soils.</title>
        <authorList>
            <person name="Thibeaux R."/>
            <person name="Iraola G."/>
            <person name="Ferres I."/>
            <person name="Bierque E."/>
            <person name="Girault D."/>
            <person name="Soupe-Gilbert M.-E."/>
            <person name="Picardeau M."/>
            <person name="Goarant C."/>
        </authorList>
    </citation>
    <scope>NUCLEOTIDE SEQUENCE [LARGE SCALE GENOMIC DNA]</scope>
    <source>
        <strain evidence="8 9">MCA1-C-A1</strain>
    </source>
</reference>
<dbReference type="GO" id="GO:0016020">
    <property type="term" value="C:membrane"/>
    <property type="evidence" value="ECO:0007669"/>
    <property type="project" value="UniProtKB-SubCell"/>
</dbReference>
<evidence type="ECO:0000256" key="4">
    <source>
        <dbReference type="ARBA" id="ARBA00022692"/>
    </source>
</evidence>
<name>A0A2M9X8X9_9LEPT</name>
<keyword evidence="2" id="KW-0813">Transport</keyword>
<keyword evidence="4 7" id="KW-0812">Transmembrane</keyword>
<evidence type="ECO:0000256" key="7">
    <source>
        <dbReference type="SAM" id="Phobius"/>
    </source>
</evidence>
<dbReference type="OrthoDB" id="9786183at2"/>
<feature type="transmembrane region" description="Helical" evidence="7">
    <location>
        <begin position="121"/>
        <end position="140"/>
    </location>
</feature>
<keyword evidence="6 7" id="KW-0472">Membrane</keyword>
<evidence type="ECO:0000256" key="3">
    <source>
        <dbReference type="ARBA" id="ARBA00022475"/>
    </source>
</evidence>
<gene>
    <name evidence="8" type="ORF">CH357_17475</name>
</gene>
<evidence type="ECO:0000256" key="2">
    <source>
        <dbReference type="ARBA" id="ARBA00022448"/>
    </source>
</evidence>
<keyword evidence="5 7" id="KW-1133">Transmembrane helix</keyword>
<feature type="transmembrane region" description="Helical" evidence="7">
    <location>
        <begin position="57"/>
        <end position="77"/>
    </location>
</feature>
<feature type="transmembrane region" description="Helical" evidence="7">
    <location>
        <begin position="89"/>
        <end position="109"/>
    </location>
</feature>
<dbReference type="PANTHER" id="PTHR36838">
    <property type="entry name" value="AUXIN EFFLUX CARRIER FAMILY PROTEIN"/>
    <property type="match status" value="1"/>
</dbReference>
<organism evidence="8 9">
    <name type="scientific">Leptospira hartskeerlii</name>
    <dbReference type="NCBI Taxonomy" id="2023177"/>
    <lineage>
        <taxon>Bacteria</taxon>
        <taxon>Pseudomonadati</taxon>
        <taxon>Spirochaetota</taxon>
        <taxon>Spirochaetia</taxon>
        <taxon>Leptospirales</taxon>
        <taxon>Leptospiraceae</taxon>
        <taxon>Leptospira</taxon>
    </lineage>
</organism>
<dbReference type="AlphaFoldDB" id="A0A2M9X8X9"/>
<evidence type="ECO:0000256" key="5">
    <source>
        <dbReference type="ARBA" id="ARBA00022989"/>
    </source>
</evidence>
<sequence>MSNFIVIGLCFLFGILIRTKGKFPSDSHKVINSFIISVSLPCMEFGPLRHASLDGNFLAFASMPWVLFGFGFLFFSFFGKLLNWKESTIVCLCLSAGLGNTSFLGIPLIESYYSKEGLPTVLIIDQLGTFLTLAIPGTYLGTKAKHALRSSETKSSLWKTLFTFPPFIALLVSMASRPISVPPELESAIARIGDTLIPLALFSVGYQLPGTIRINSEEPNAENPKRESDNSFRIRIPLLFGLIFKLIIGPILVWLCFGTFFHYSEKNVSADFFRNFKILVLESAMAPMITGSLLAAEWGLAPRLAVSLVGIGIPLSFLTTLGLYYLLENQAWTGTIFFGQ</sequence>
<dbReference type="EMBL" id="NPDN01000010">
    <property type="protein sequence ID" value="PJZ24137.1"/>
    <property type="molecule type" value="Genomic_DNA"/>
</dbReference>
<comment type="caution">
    <text evidence="8">The sequence shown here is derived from an EMBL/GenBank/DDBJ whole genome shotgun (WGS) entry which is preliminary data.</text>
</comment>